<evidence type="ECO:0000259" key="7">
    <source>
        <dbReference type="PROSITE" id="PS50102"/>
    </source>
</evidence>
<dbReference type="AlphaFoldDB" id="A0AAV7Z6Q5"/>
<evidence type="ECO:0000256" key="5">
    <source>
        <dbReference type="PROSITE-ProRule" id="PRU00176"/>
    </source>
</evidence>
<gene>
    <name evidence="8" type="ORF">M0812_18362</name>
</gene>
<feature type="compositionally biased region" description="Basic and acidic residues" evidence="6">
    <location>
        <begin position="451"/>
        <end position="470"/>
    </location>
</feature>
<dbReference type="GO" id="GO:0000398">
    <property type="term" value="P:mRNA splicing, via spliceosome"/>
    <property type="evidence" value="ECO:0007669"/>
    <property type="project" value="TreeGrafter"/>
</dbReference>
<feature type="compositionally biased region" description="Basic residues" evidence="6">
    <location>
        <begin position="37"/>
        <end position="46"/>
    </location>
</feature>
<dbReference type="InterPro" id="IPR000504">
    <property type="entry name" value="RRM_dom"/>
</dbReference>
<reference evidence="8" key="1">
    <citation type="submission" date="2022-08" db="EMBL/GenBank/DDBJ databases">
        <title>Novel sulphate-reducing endosymbionts in the free-living metamonad Anaeramoeba.</title>
        <authorList>
            <person name="Jerlstrom-Hultqvist J."/>
            <person name="Cepicka I."/>
            <person name="Gallot-Lavallee L."/>
            <person name="Salas-Leiva D."/>
            <person name="Curtis B.A."/>
            <person name="Zahonova K."/>
            <person name="Pipaliya S."/>
            <person name="Dacks J."/>
            <person name="Roger A.J."/>
        </authorList>
    </citation>
    <scope>NUCLEOTIDE SEQUENCE</scope>
    <source>
        <strain evidence="8">Busselton2</strain>
    </source>
</reference>
<comment type="caution">
    <text evidence="8">The sequence shown here is derived from an EMBL/GenBank/DDBJ whole genome shotgun (WGS) entry which is preliminary data.</text>
</comment>
<feature type="region of interest" description="Disordered" evidence="6">
    <location>
        <begin position="382"/>
        <end position="413"/>
    </location>
</feature>
<feature type="compositionally biased region" description="Low complexity" evidence="6">
    <location>
        <begin position="184"/>
        <end position="211"/>
    </location>
</feature>
<dbReference type="Pfam" id="PF00076">
    <property type="entry name" value="RRM_1"/>
    <property type="match status" value="1"/>
</dbReference>
<evidence type="ECO:0000256" key="4">
    <source>
        <dbReference type="ARBA" id="ARBA00023274"/>
    </source>
</evidence>
<dbReference type="GO" id="GO:0071004">
    <property type="term" value="C:U2-type prespliceosome"/>
    <property type="evidence" value="ECO:0007669"/>
    <property type="project" value="TreeGrafter"/>
</dbReference>
<evidence type="ECO:0000256" key="6">
    <source>
        <dbReference type="SAM" id="MobiDB-lite"/>
    </source>
</evidence>
<feature type="region of interest" description="Disordered" evidence="6">
    <location>
        <begin position="451"/>
        <end position="472"/>
    </location>
</feature>
<dbReference type="SUPFAM" id="SSF54928">
    <property type="entry name" value="RNA-binding domain, RBD"/>
    <property type="match status" value="1"/>
</dbReference>
<dbReference type="SMART" id="SM00360">
    <property type="entry name" value="RRM"/>
    <property type="match status" value="1"/>
</dbReference>
<feature type="region of interest" description="Disordered" evidence="6">
    <location>
        <begin position="19"/>
        <end position="54"/>
    </location>
</feature>
<dbReference type="InterPro" id="IPR035979">
    <property type="entry name" value="RBD_domain_sf"/>
</dbReference>
<evidence type="ECO:0000313" key="9">
    <source>
        <dbReference type="Proteomes" id="UP001146793"/>
    </source>
</evidence>
<evidence type="ECO:0000256" key="1">
    <source>
        <dbReference type="ARBA" id="ARBA00004123"/>
    </source>
</evidence>
<evidence type="ECO:0000256" key="3">
    <source>
        <dbReference type="ARBA" id="ARBA00023242"/>
    </source>
</evidence>
<evidence type="ECO:0000256" key="2">
    <source>
        <dbReference type="ARBA" id="ARBA00022884"/>
    </source>
</evidence>
<evidence type="ECO:0000313" key="8">
    <source>
        <dbReference type="EMBL" id="KAJ3436305.1"/>
    </source>
</evidence>
<proteinExistence type="predicted"/>
<accession>A0AAV7Z6Q5</accession>
<dbReference type="InterPro" id="IPR022023">
    <property type="entry name" value="U1snRNP70_N"/>
</dbReference>
<feature type="compositionally biased region" description="Low complexity" evidence="6">
    <location>
        <begin position="115"/>
        <end position="135"/>
    </location>
</feature>
<keyword evidence="4 8" id="KW-0687">Ribonucleoprotein</keyword>
<dbReference type="EMBL" id="JANTQA010000036">
    <property type="protein sequence ID" value="KAJ3436305.1"/>
    <property type="molecule type" value="Genomic_DNA"/>
</dbReference>
<dbReference type="Proteomes" id="UP001146793">
    <property type="component" value="Unassembled WGS sequence"/>
</dbReference>
<feature type="compositionally biased region" description="Polar residues" evidence="6">
    <location>
        <begin position="150"/>
        <end position="170"/>
    </location>
</feature>
<feature type="domain" description="RRM" evidence="7">
    <location>
        <begin position="477"/>
        <end position="554"/>
    </location>
</feature>
<dbReference type="GO" id="GO:0003729">
    <property type="term" value="F:mRNA binding"/>
    <property type="evidence" value="ECO:0007669"/>
    <property type="project" value="TreeGrafter"/>
</dbReference>
<feature type="compositionally biased region" description="Low complexity" evidence="6">
    <location>
        <begin position="19"/>
        <end position="36"/>
    </location>
</feature>
<feature type="compositionally biased region" description="Basic and acidic residues" evidence="6">
    <location>
        <begin position="619"/>
        <end position="710"/>
    </location>
</feature>
<organism evidence="8 9">
    <name type="scientific">Anaeramoeba flamelloides</name>
    <dbReference type="NCBI Taxonomy" id="1746091"/>
    <lineage>
        <taxon>Eukaryota</taxon>
        <taxon>Metamonada</taxon>
        <taxon>Anaeramoebidae</taxon>
        <taxon>Anaeramoeba</taxon>
    </lineage>
</organism>
<name>A0AAV7Z6Q5_9EUKA</name>
<sequence length="745" mass="88669">MNFDLPLRVKLPPRFQNQVQNQNQSQNQSHHQNPNYNHRHHRHSHNHNQYQNRNQNPNHEQIRVRSHDHNQQQNYNQNIKQIHVHHNDNQNHNQNQYRNQNQNQQYNNQMNNNMMNQNQFRNQNPNQNQFQRPNHSQQQPRVLKIEPTPRTLSINPNSFRSNQPEVSNQYRGMGGGGSMNRLSQKPQMQQQQLQQQQQQQQFGQTTNQQQTPNIAMGSGGGMGSFNPNMNKPFTGLGQLSSLPLQIQNNPQLLSHIQKTIGNKISLSFPVTGELLPPGIGDNDTTLGLGLANPSQLSRLKGQSSNIKNKKSILNYPRPKNDTMASGLSPNLRKLFKPPEDLKPIKSTQKEIKKLKTRFTPQFSGLSSFVGRFKEPKKKIIKKEKKEEEMETKKEEEKEIQNEEKKEEEKEKGEIVEEVIEEENLEEDKNLPTIFIQPDQLKKILQKKKEEEEKKRIASEKKNYNPKEDQKITSAPKNTLFVARIAKKTTKKELTELFSKYGEIKSLVMVKDLKERPRGYAFVEFVKESDARYAFNKSDGMKFNGKRLIVDRDRGRNSKNWLPSRLGGGKGRSDNRFQPVNTPPKIEENRYKERNSGDDYRREDDYRNYDRQSQTYYSTIDRKTKQSSQRDSRRYGESNRGRERDHNRDRNRERDRYRDYGRDRDRDRNRDSYRNRDNNYRYRRNDNDYNSDRNKRERGRNLYDRMRENQESRNSNNRYDKRKRYNYIDFDKPNEKNDYVPNYRKF</sequence>
<dbReference type="InterPro" id="IPR012677">
    <property type="entry name" value="Nucleotide-bd_a/b_plait_sf"/>
</dbReference>
<dbReference type="FunFam" id="3.30.70.330:FF:000132">
    <property type="entry name" value="Small nuclear ribonucleoprotein U11/U12 subunit 35"/>
    <property type="match status" value="1"/>
</dbReference>
<dbReference type="Pfam" id="PF12220">
    <property type="entry name" value="U1snRNP70_N"/>
    <property type="match status" value="1"/>
</dbReference>
<dbReference type="PANTHER" id="PTHR13952:SF5">
    <property type="entry name" value="U1 SMALL NUCLEAR RIBONUCLEOPROTEIN 70 KDA"/>
    <property type="match status" value="1"/>
</dbReference>
<feature type="region of interest" description="Disordered" evidence="6">
    <location>
        <begin position="553"/>
        <end position="723"/>
    </location>
</feature>
<dbReference type="Gene3D" id="3.30.70.330">
    <property type="match status" value="1"/>
</dbReference>
<dbReference type="GO" id="GO:0030619">
    <property type="term" value="F:U1 snRNA binding"/>
    <property type="evidence" value="ECO:0007669"/>
    <property type="project" value="TreeGrafter"/>
</dbReference>
<dbReference type="PROSITE" id="PS50102">
    <property type="entry name" value="RRM"/>
    <property type="match status" value="1"/>
</dbReference>
<dbReference type="GO" id="GO:0071011">
    <property type="term" value="C:precatalytic spliceosome"/>
    <property type="evidence" value="ECO:0007669"/>
    <property type="project" value="TreeGrafter"/>
</dbReference>
<feature type="compositionally biased region" description="Basic and acidic residues" evidence="6">
    <location>
        <begin position="584"/>
        <end position="609"/>
    </location>
</feature>
<feature type="region of interest" description="Disordered" evidence="6">
    <location>
        <begin position="311"/>
        <end position="339"/>
    </location>
</feature>
<dbReference type="GO" id="GO:0005685">
    <property type="term" value="C:U1 snRNP"/>
    <property type="evidence" value="ECO:0007669"/>
    <property type="project" value="TreeGrafter"/>
</dbReference>
<feature type="region of interest" description="Disordered" evidence="6">
    <location>
        <begin position="115"/>
        <end position="230"/>
    </location>
</feature>
<dbReference type="PANTHER" id="PTHR13952">
    <property type="entry name" value="U1 SMALL NUCLEAR RIBONUCLEOPROTEIN 70 KD"/>
    <property type="match status" value="1"/>
</dbReference>
<comment type="subcellular location">
    <subcellularLocation>
        <location evidence="1">Nucleus</location>
    </subcellularLocation>
</comment>
<dbReference type="InterPro" id="IPR051183">
    <property type="entry name" value="U1_U11-U12_snRNP_70-35kDa"/>
</dbReference>
<feature type="compositionally biased region" description="Basic and acidic residues" evidence="6">
    <location>
        <begin position="383"/>
        <end position="413"/>
    </location>
</feature>
<keyword evidence="2 5" id="KW-0694">RNA-binding</keyword>
<keyword evidence="3" id="KW-0539">Nucleus</keyword>
<protein>
    <submittedName>
        <fullName evidence="8">U1 small nuclear ribonucleoprotein 70 kDa</fullName>
    </submittedName>
</protein>